<sequence length="126" mass="14612">MSRQTPLQEKHKIEFDLAPVQHARNGTITTVQCLFCVHIRREKRDGPAIKRQHTKNPAIVYDIVGNPFFNPKEDEEDDDSEPITKANAMKLFKLQEDRLYLVIIKNSLRFNLAIEHVSVGLSFRQL</sequence>
<accession>A0ABP1A8K9</accession>
<organism evidence="1 2">
    <name type="scientific">Sphagnum jensenii</name>
    <dbReference type="NCBI Taxonomy" id="128206"/>
    <lineage>
        <taxon>Eukaryota</taxon>
        <taxon>Viridiplantae</taxon>
        <taxon>Streptophyta</taxon>
        <taxon>Embryophyta</taxon>
        <taxon>Bryophyta</taxon>
        <taxon>Sphagnophytina</taxon>
        <taxon>Sphagnopsida</taxon>
        <taxon>Sphagnales</taxon>
        <taxon>Sphagnaceae</taxon>
        <taxon>Sphagnum</taxon>
    </lineage>
</organism>
<dbReference type="EMBL" id="OZ023702">
    <property type="protein sequence ID" value="CAK9858864.1"/>
    <property type="molecule type" value="Genomic_DNA"/>
</dbReference>
<proteinExistence type="predicted"/>
<evidence type="ECO:0000313" key="1">
    <source>
        <dbReference type="EMBL" id="CAK9858864.1"/>
    </source>
</evidence>
<reference evidence="1 2" key="1">
    <citation type="submission" date="2024-03" db="EMBL/GenBank/DDBJ databases">
        <authorList>
            <consortium name="ELIXIR-Norway"/>
            <consortium name="Elixir Norway"/>
        </authorList>
    </citation>
    <scope>NUCLEOTIDE SEQUENCE [LARGE SCALE GENOMIC DNA]</scope>
</reference>
<evidence type="ECO:0000313" key="2">
    <source>
        <dbReference type="Proteomes" id="UP001497522"/>
    </source>
</evidence>
<dbReference type="PANTHER" id="PTHR37067">
    <property type="entry name" value="PX DOMAIN-CONTAINING PROTEIN"/>
    <property type="match status" value="1"/>
</dbReference>
<gene>
    <name evidence="1" type="ORF">CSSPJE1EN2_LOCUS1859</name>
</gene>
<keyword evidence="2" id="KW-1185">Reference proteome</keyword>
<protein>
    <submittedName>
        <fullName evidence="1">Uncharacterized protein</fullName>
    </submittedName>
</protein>
<dbReference type="Proteomes" id="UP001497522">
    <property type="component" value="Chromosome 1"/>
</dbReference>
<dbReference type="PANTHER" id="PTHR37067:SF3">
    <property type="entry name" value="PX DOMAIN-CONTAINING PROTEIN"/>
    <property type="match status" value="1"/>
</dbReference>
<name>A0ABP1A8K9_9BRYO</name>